<proteinExistence type="predicted"/>
<organism evidence="1 2">
    <name type="scientific">Pyrobaculum neutrophilum (strain DSM 2338 / JCM 9278 / NBRC 100436 / V24Sta)</name>
    <name type="common">Thermoproteus neutrophilus</name>
    <dbReference type="NCBI Taxonomy" id="444157"/>
    <lineage>
        <taxon>Archaea</taxon>
        <taxon>Thermoproteota</taxon>
        <taxon>Thermoprotei</taxon>
        <taxon>Thermoproteales</taxon>
        <taxon>Thermoproteaceae</taxon>
        <taxon>Pyrobaculum</taxon>
    </lineage>
</organism>
<dbReference type="Proteomes" id="UP000001694">
    <property type="component" value="Chromosome"/>
</dbReference>
<sequence>MEPRAFYDITEEEDRAELAKLIKAGVYSYAVLIPEDLPRRDVEEVFRAAGFSRVEVDASSWPRQIAVRTEGGTYVFKKVEEGVYRLSVHP</sequence>
<dbReference type="STRING" id="444157.Tneu_0211"/>
<gene>
    <name evidence="1" type="ordered locus">Tneu_0211</name>
</gene>
<name>B1YAT7_PYRNV</name>
<dbReference type="HOGENOM" id="CLU_2447777_0_0_2"/>
<dbReference type="OrthoDB" id="24823at2157"/>
<evidence type="ECO:0000313" key="2">
    <source>
        <dbReference type="Proteomes" id="UP000001694"/>
    </source>
</evidence>
<dbReference type="GeneID" id="6164955"/>
<evidence type="ECO:0000313" key="1">
    <source>
        <dbReference type="EMBL" id="ACB39166.1"/>
    </source>
</evidence>
<keyword evidence="2" id="KW-1185">Reference proteome</keyword>
<dbReference type="KEGG" id="tne:Tneu_0211"/>
<dbReference type="RefSeq" id="WP_012349587.1">
    <property type="nucleotide sequence ID" value="NC_010525.1"/>
</dbReference>
<dbReference type="AlphaFoldDB" id="B1YAT7"/>
<accession>B1YAT7</accession>
<reference evidence="1" key="1">
    <citation type="submission" date="2008-03" db="EMBL/GenBank/DDBJ databases">
        <title>Complete sequence of Thermoproteus neutrophilus V24Sta.</title>
        <authorList>
            <consortium name="US DOE Joint Genome Institute"/>
            <person name="Copeland A."/>
            <person name="Lucas S."/>
            <person name="Lapidus A."/>
            <person name="Glavina del Rio T."/>
            <person name="Dalin E."/>
            <person name="Tice H."/>
            <person name="Bruce D."/>
            <person name="Goodwin L."/>
            <person name="Pitluck S."/>
            <person name="Sims D."/>
            <person name="Brettin T."/>
            <person name="Detter J.C."/>
            <person name="Han C."/>
            <person name="Kuske C.R."/>
            <person name="Schmutz J."/>
            <person name="Larimer F."/>
            <person name="Land M."/>
            <person name="Hauser L."/>
            <person name="Kyrpides N."/>
            <person name="Mikhailova N."/>
            <person name="Biddle J.F."/>
            <person name="Zhang Z."/>
            <person name="Fitz-Gibbon S.T."/>
            <person name="Lowe T.M."/>
            <person name="Saltikov C."/>
            <person name="House C.H."/>
            <person name="Richardson P."/>
        </authorList>
    </citation>
    <scope>NUCLEOTIDE SEQUENCE [LARGE SCALE GENOMIC DNA]</scope>
    <source>
        <strain evidence="1">V24Sta</strain>
    </source>
</reference>
<dbReference type="eggNOG" id="arCOG05488">
    <property type="taxonomic scope" value="Archaea"/>
</dbReference>
<protein>
    <submittedName>
        <fullName evidence="1">Uncharacterized protein</fullName>
    </submittedName>
</protein>
<dbReference type="EMBL" id="CP001014">
    <property type="protein sequence ID" value="ACB39166.1"/>
    <property type="molecule type" value="Genomic_DNA"/>
</dbReference>